<comment type="caution">
    <text evidence="3">The sequence shown here is derived from an EMBL/GenBank/DDBJ whole genome shotgun (WGS) entry which is preliminary data.</text>
</comment>
<dbReference type="PANTHER" id="PTHR43767">
    <property type="entry name" value="LONG-CHAIN-FATTY-ACID--COA LIGASE"/>
    <property type="match status" value="1"/>
</dbReference>
<dbReference type="RefSeq" id="WP_345697188.1">
    <property type="nucleotide sequence ID" value="NZ_BAABIS010000001.1"/>
</dbReference>
<dbReference type="SUPFAM" id="SSF56801">
    <property type="entry name" value="Acetyl-CoA synthetase-like"/>
    <property type="match status" value="1"/>
</dbReference>
<dbReference type="Pfam" id="PF00501">
    <property type="entry name" value="AMP-binding"/>
    <property type="match status" value="1"/>
</dbReference>
<dbReference type="Proteomes" id="UP001501752">
    <property type="component" value="Unassembled WGS sequence"/>
</dbReference>
<dbReference type="InterPro" id="IPR000873">
    <property type="entry name" value="AMP-dep_synth/lig_dom"/>
</dbReference>
<evidence type="ECO:0000259" key="2">
    <source>
        <dbReference type="Pfam" id="PF13193"/>
    </source>
</evidence>
<gene>
    <name evidence="3" type="ORF">GCM10023235_28420</name>
</gene>
<evidence type="ECO:0000259" key="1">
    <source>
        <dbReference type="Pfam" id="PF00501"/>
    </source>
</evidence>
<feature type="domain" description="AMP-dependent synthetase/ligase" evidence="1">
    <location>
        <begin position="26"/>
        <end position="381"/>
    </location>
</feature>
<dbReference type="InterPro" id="IPR045851">
    <property type="entry name" value="AMP-bd_C_sf"/>
</dbReference>
<dbReference type="InterPro" id="IPR042099">
    <property type="entry name" value="ANL_N_sf"/>
</dbReference>
<evidence type="ECO:0000313" key="3">
    <source>
        <dbReference type="EMBL" id="GAA4849818.1"/>
    </source>
</evidence>
<reference evidence="4" key="1">
    <citation type="journal article" date="2019" name="Int. J. Syst. Evol. Microbiol.">
        <title>The Global Catalogue of Microorganisms (GCM) 10K type strain sequencing project: providing services to taxonomists for standard genome sequencing and annotation.</title>
        <authorList>
            <consortium name="The Broad Institute Genomics Platform"/>
            <consortium name="The Broad Institute Genome Sequencing Center for Infectious Disease"/>
            <person name="Wu L."/>
            <person name="Ma J."/>
        </authorList>
    </citation>
    <scope>NUCLEOTIDE SEQUENCE [LARGE SCALE GENOMIC DNA]</scope>
    <source>
        <strain evidence="4">JCM 13006</strain>
    </source>
</reference>
<name>A0ABP9DNZ4_9ACTN</name>
<proteinExistence type="predicted"/>
<sequence length="514" mass="54609">MTVPSFVSHGDPLPPVPGGSVDGLLARAAAAHPDRAAVVVPDGGVTTFAEADRRASGYARGLRALLGGERSVVLLSAALIAEFPALYYGIVRAGHVVAPANQLYPAELLEYVLTRSRARAAVVTPAVWQKLAPLRDRLPELEHVLLIGPEQDGVPSVHTLLDGDHPELPQADGGFAEQTACVLFTSGSTRMPKPVRLSHRNLLTGAVQLSTAHGQTAESVVLNGLPIYHPMHMNASMRVGATHVLSGGEATDALAAANRYRASHFYTLPFRLIQLANHPRLAELRLDTVKVVSTGGLPLRPAVLRALAGQFGVPVLQGYGMCESSSLATSDLPTAPRQGSVGRPLAGSRMRIVDLETRAPLAAGAVGEIQLAGPNVMQGYLVEQPEEAVDADGWLSTGDVGRLDADGNLFFLDRVRDVFRSGGELVCPGEIEAVLAERPEVAECAVVDAPDGEETVPVAFVVTRPGAERSTGLITEVNELLGLHQQLHRAEYLEALPRLPNSKVDRTALRKRVR</sequence>
<feature type="domain" description="AMP-binding enzyme C-terminal" evidence="2">
    <location>
        <begin position="430"/>
        <end position="502"/>
    </location>
</feature>
<protein>
    <submittedName>
        <fullName evidence="3">AMP-binding protein</fullName>
    </submittedName>
</protein>
<dbReference type="InterPro" id="IPR050237">
    <property type="entry name" value="ATP-dep_AMP-bd_enzyme"/>
</dbReference>
<dbReference type="PANTHER" id="PTHR43767:SF12">
    <property type="entry name" value="AMP-DEPENDENT SYNTHETASE AND LIGASE"/>
    <property type="match status" value="1"/>
</dbReference>
<dbReference type="Gene3D" id="3.30.300.30">
    <property type="match status" value="1"/>
</dbReference>
<organism evidence="3 4">
    <name type="scientific">Kitasatospora terrestris</name>
    <dbReference type="NCBI Taxonomy" id="258051"/>
    <lineage>
        <taxon>Bacteria</taxon>
        <taxon>Bacillati</taxon>
        <taxon>Actinomycetota</taxon>
        <taxon>Actinomycetes</taxon>
        <taxon>Kitasatosporales</taxon>
        <taxon>Streptomycetaceae</taxon>
        <taxon>Kitasatospora</taxon>
    </lineage>
</organism>
<dbReference type="Pfam" id="PF13193">
    <property type="entry name" value="AMP-binding_C"/>
    <property type="match status" value="1"/>
</dbReference>
<dbReference type="InterPro" id="IPR025110">
    <property type="entry name" value="AMP-bd_C"/>
</dbReference>
<dbReference type="EMBL" id="BAABIS010000001">
    <property type="protein sequence ID" value="GAA4849818.1"/>
    <property type="molecule type" value="Genomic_DNA"/>
</dbReference>
<keyword evidence="4" id="KW-1185">Reference proteome</keyword>
<accession>A0ABP9DNZ4</accession>
<dbReference type="Gene3D" id="3.40.50.12780">
    <property type="entry name" value="N-terminal domain of ligase-like"/>
    <property type="match status" value="1"/>
</dbReference>
<evidence type="ECO:0000313" key="4">
    <source>
        <dbReference type="Proteomes" id="UP001501752"/>
    </source>
</evidence>